<evidence type="ECO:0000313" key="3">
    <source>
        <dbReference type="Proteomes" id="UP000749293"/>
    </source>
</evidence>
<dbReference type="Proteomes" id="UP000749293">
    <property type="component" value="Unassembled WGS sequence"/>
</dbReference>
<feature type="compositionally biased region" description="Acidic residues" evidence="1">
    <location>
        <begin position="217"/>
        <end position="227"/>
    </location>
</feature>
<dbReference type="EMBL" id="JAANYQ010000021">
    <property type="protein sequence ID" value="KAF4119819.1"/>
    <property type="molecule type" value="Genomic_DNA"/>
</dbReference>
<dbReference type="GeneID" id="55970713"/>
<feature type="compositionally biased region" description="Basic and acidic residues" evidence="1">
    <location>
        <begin position="34"/>
        <end position="53"/>
    </location>
</feature>
<comment type="caution">
    <text evidence="2">The sequence shown here is derived from an EMBL/GenBank/DDBJ whole genome shotgun (WGS) entry which is preliminary data.</text>
</comment>
<sequence length="623" mass="68291">MPPVQSTFTLIPQRPVIPGGVPTRPMTSKQIKKAYRESTKQPRMSRAEARKMELAEQERIRKEYEKERMAARARAARDRKKAKEEAQREARRKSGKPLVDVRPSQDTISKFLFRGNMFGRKRDDKGGDVDAAAMDTIPEITSDRESMPPELVCQETADAGSPAFADDDEYDIIHGETSMVKKEIKKASLPRERVAVEQENEGRGMALEHPIAAGSPYDDEQNDDLDNDNFIPSKRPRLDIGPDDDDDNPFLTAEPSLGKGELCARATEEPNRPIDDKKSSAHSQNSQALASDDGDQDDFFDGMLEDDLDALLGTHSATSTQESTTPLPPPKVPQSPTREPATPKKGFSSFTEGSLDDDTLCQLMTPQPHKRQSTETASVAIATTRSILESVFDADDNSALSPQRRQQPPPLSTQACLLKCDDYFPTPSQQERELEGDVPPRTTQPSPCPATSYGTGGAAAAGISQKRFFSASGSNQLLSLAVQRSKRSAALDDIRQFERWRCDAETSTRPPLQNTRPQQHMPVAATMAPPPTRLASRVPPAYSAGPNRSRDSPPLAAKSVKTTPPQGPSLDDKENDNPRLSNMDGPPASQESEYGGLWIDELACDFTIDDGVLLAGSDNPRLS</sequence>
<feature type="region of interest" description="Disordered" evidence="1">
    <location>
        <begin position="426"/>
        <end position="454"/>
    </location>
</feature>
<feature type="compositionally biased region" description="Polar residues" evidence="1">
    <location>
        <begin position="507"/>
        <end position="518"/>
    </location>
</feature>
<evidence type="ECO:0000313" key="2">
    <source>
        <dbReference type="EMBL" id="KAF4119819.1"/>
    </source>
</evidence>
<accession>A0A9P4YRR7</accession>
<protein>
    <submittedName>
        <fullName evidence="2">Uncharacterized protein</fullName>
    </submittedName>
</protein>
<gene>
    <name evidence="2" type="ORF">GMORB2_4485</name>
</gene>
<dbReference type="RefSeq" id="XP_035318471.1">
    <property type="nucleotide sequence ID" value="XM_035466460.1"/>
</dbReference>
<keyword evidence="3" id="KW-1185">Reference proteome</keyword>
<feature type="region of interest" description="Disordered" evidence="1">
    <location>
        <begin position="67"/>
        <end position="103"/>
    </location>
</feature>
<dbReference type="AlphaFoldDB" id="A0A9P4YRR7"/>
<feature type="region of interest" description="Disordered" evidence="1">
    <location>
        <begin position="504"/>
        <end position="594"/>
    </location>
</feature>
<feature type="compositionally biased region" description="Basic and acidic residues" evidence="1">
    <location>
        <begin position="266"/>
        <end position="279"/>
    </location>
</feature>
<reference evidence="2" key="1">
    <citation type="submission" date="2020-03" db="EMBL/GenBank/DDBJ databases">
        <title>Site-based positive gene gene selection in Geosmithia morbida across the United States reveals a broad range of putative effectors and factors for local host and environmental adapation.</title>
        <authorList>
            <person name="Onufrak A."/>
            <person name="Murdoch R.W."/>
            <person name="Gazis R."/>
            <person name="Huff M."/>
            <person name="Staton M."/>
            <person name="Klingeman W."/>
            <person name="Hadziabdic D."/>
        </authorList>
    </citation>
    <scope>NUCLEOTIDE SEQUENCE</scope>
    <source>
        <strain evidence="2">1262</strain>
    </source>
</reference>
<feature type="compositionally biased region" description="Acidic residues" evidence="1">
    <location>
        <begin position="292"/>
        <end position="309"/>
    </location>
</feature>
<feature type="compositionally biased region" description="Basic and acidic residues" evidence="1">
    <location>
        <begin position="183"/>
        <end position="202"/>
    </location>
</feature>
<feature type="region of interest" description="Disordered" evidence="1">
    <location>
        <begin position="13"/>
        <end position="53"/>
    </location>
</feature>
<dbReference type="OrthoDB" id="4590776at2759"/>
<evidence type="ECO:0000256" key="1">
    <source>
        <dbReference type="SAM" id="MobiDB-lite"/>
    </source>
</evidence>
<organism evidence="2 3">
    <name type="scientific">Geosmithia morbida</name>
    <dbReference type="NCBI Taxonomy" id="1094350"/>
    <lineage>
        <taxon>Eukaryota</taxon>
        <taxon>Fungi</taxon>
        <taxon>Dikarya</taxon>
        <taxon>Ascomycota</taxon>
        <taxon>Pezizomycotina</taxon>
        <taxon>Sordariomycetes</taxon>
        <taxon>Hypocreomycetidae</taxon>
        <taxon>Hypocreales</taxon>
        <taxon>Bionectriaceae</taxon>
        <taxon>Geosmithia</taxon>
    </lineage>
</organism>
<feature type="region of interest" description="Disordered" evidence="1">
    <location>
        <begin position="183"/>
        <end position="378"/>
    </location>
</feature>
<proteinExistence type="predicted"/>
<feature type="compositionally biased region" description="Polar residues" evidence="1">
    <location>
        <begin position="315"/>
        <end position="325"/>
    </location>
</feature>
<name>A0A9P4YRR7_9HYPO</name>